<dbReference type="Pfam" id="PF02310">
    <property type="entry name" value="B12-binding"/>
    <property type="match status" value="1"/>
</dbReference>
<organism evidence="2 3">
    <name type="scientific">Alkaliphilus oremlandii (strain OhILAs)</name>
    <name type="common">Clostridium oremlandii (strain OhILAs)</name>
    <dbReference type="NCBI Taxonomy" id="350688"/>
    <lineage>
        <taxon>Bacteria</taxon>
        <taxon>Bacillati</taxon>
        <taxon>Bacillota</taxon>
        <taxon>Clostridia</taxon>
        <taxon>Peptostreptococcales</taxon>
        <taxon>Natronincolaceae</taxon>
        <taxon>Alkaliphilus</taxon>
    </lineage>
</organism>
<dbReference type="STRING" id="350688.Clos_0422"/>
<dbReference type="PROSITE" id="PS51332">
    <property type="entry name" value="B12_BINDING"/>
    <property type="match status" value="1"/>
</dbReference>
<dbReference type="eggNOG" id="COG5012">
    <property type="taxonomic scope" value="Bacteria"/>
</dbReference>
<dbReference type="InterPro" id="IPR006158">
    <property type="entry name" value="Cobalamin-bd"/>
</dbReference>
<evidence type="ECO:0000313" key="2">
    <source>
        <dbReference type="EMBL" id="ABW17984.1"/>
    </source>
</evidence>
<reference evidence="3" key="1">
    <citation type="submission" date="2007-10" db="EMBL/GenBank/DDBJ databases">
        <title>Complete genome of Alkaliphilus oremlandii OhILAs.</title>
        <authorList>
            <person name="Copeland A."/>
            <person name="Lucas S."/>
            <person name="Lapidus A."/>
            <person name="Barry K."/>
            <person name="Detter J.C."/>
            <person name="Glavina del Rio T."/>
            <person name="Hammon N."/>
            <person name="Israni S."/>
            <person name="Dalin E."/>
            <person name="Tice H."/>
            <person name="Pitluck S."/>
            <person name="Chain P."/>
            <person name="Malfatti S."/>
            <person name="Shin M."/>
            <person name="Vergez L."/>
            <person name="Schmutz J."/>
            <person name="Larimer F."/>
            <person name="Land M."/>
            <person name="Hauser L."/>
            <person name="Kyrpides N."/>
            <person name="Mikhailova N."/>
            <person name="Stolz J.F."/>
            <person name="Dawson A."/>
            <person name="Fisher E."/>
            <person name="Crable B."/>
            <person name="Perera E."/>
            <person name="Lisak J."/>
            <person name="Ranganathan M."/>
            <person name="Basu P."/>
            <person name="Richardson P."/>
        </authorList>
    </citation>
    <scope>NUCLEOTIDE SEQUENCE [LARGE SCALE GENOMIC DNA]</scope>
    <source>
        <strain evidence="3">OhILAs</strain>
    </source>
</reference>
<dbReference type="Pfam" id="PF16554">
    <property type="entry name" value="OAM_dimer"/>
    <property type="match status" value="1"/>
</dbReference>
<dbReference type="EMBL" id="CP000853">
    <property type="protein sequence ID" value="ABW17984.1"/>
    <property type="molecule type" value="Genomic_DNA"/>
</dbReference>
<dbReference type="CDD" id="cd02067">
    <property type="entry name" value="B12-binding"/>
    <property type="match status" value="1"/>
</dbReference>
<dbReference type="GO" id="GO:0046872">
    <property type="term" value="F:metal ion binding"/>
    <property type="evidence" value="ECO:0007669"/>
    <property type="project" value="InterPro"/>
</dbReference>
<dbReference type="GO" id="GO:0046983">
    <property type="term" value="F:protein dimerization activity"/>
    <property type="evidence" value="ECO:0007669"/>
    <property type="project" value="InterPro"/>
</dbReference>
<dbReference type="InterPro" id="IPR028991">
    <property type="entry name" value="KamE_N"/>
</dbReference>
<dbReference type="SUPFAM" id="SSF52242">
    <property type="entry name" value="Cobalamin (vitamin B12)-binding domain"/>
    <property type="match status" value="1"/>
</dbReference>
<accession>A8MLR7</accession>
<evidence type="ECO:0000313" key="3">
    <source>
        <dbReference type="Proteomes" id="UP000000269"/>
    </source>
</evidence>
<dbReference type="Gene3D" id="3.30.30.60">
    <property type="entry name" value="D-lysine 5,6-aminomutase beta subunit KamE, N-terminal domain"/>
    <property type="match status" value="1"/>
</dbReference>
<dbReference type="InterPro" id="IPR036843">
    <property type="entry name" value="KamE_N_sf"/>
</dbReference>
<gene>
    <name evidence="2" type="ordered locus">Clos_0422</name>
</gene>
<dbReference type="InterPro" id="IPR036724">
    <property type="entry name" value="Cobalamin-bd_sf"/>
</dbReference>
<keyword evidence="3" id="KW-1185">Reference proteome</keyword>
<dbReference type="KEGG" id="aoe:Clos_0422"/>
<evidence type="ECO:0000259" key="1">
    <source>
        <dbReference type="PROSITE" id="PS51332"/>
    </source>
</evidence>
<dbReference type="HOGENOM" id="CLU_065773_0_0_9"/>
<dbReference type="Proteomes" id="UP000000269">
    <property type="component" value="Chromosome"/>
</dbReference>
<sequence length="251" mass="27397">MLVQQVDLTKVKPYGDTLNDGMTQLSFTLPVPFGEEGKEAARQLVAKMGLTEPSVVNMQDLGDGYTYFIVYGKCQHSVDYTSIVVPKVEGDVMEKEEVEEYIEKNIGRNVVIVGACTGTDAHTVGIDAIMNMKGYAGHYGLERYKGIEAYNLGSQVPNEELIAKAIELKADALLVSQVVTQKDVHIMNMTNLVELLEAEGLRDKLIVVGGGPRISHELAKELGYDAGFGSGSYAEDVASFVVTQMVERKLI</sequence>
<dbReference type="SUPFAM" id="SSF117778">
    <property type="entry name" value="D-lysine 5,6-aminomutase beta subunit KamE, N-terminal domain"/>
    <property type="match status" value="1"/>
</dbReference>
<proteinExistence type="predicted"/>
<dbReference type="RefSeq" id="WP_012158299.1">
    <property type="nucleotide sequence ID" value="NC_009922.1"/>
</dbReference>
<dbReference type="AlphaFoldDB" id="A8MLR7"/>
<feature type="domain" description="B12-binding" evidence="1">
    <location>
        <begin position="109"/>
        <end position="251"/>
    </location>
</feature>
<dbReference type="OrthoDB" id="9782063at2"/>
<dbReference type="GO" id="GO:0031419">
    <property type="term" value="F:cobalamin binding"/>
    <property type="evidence" value="ECO:0007669"/>
    <property type="project" value="InterPro"/>
</dbReference>
<name>A8MLR7_ALKOO</name>
<dbReference type="Gene3D" id="3.40.50.280">
    <property type="entry name" value="Cobalamin-binding domain"/>
    <property type="match status" value="1"/>
</dbReference>
<protein>
    <submittedName>
        <fullName evidence="2">Cobalamin B12-binding domain protein</fullName>
    </submittedName>
</protein>